<keyword evidence="1" id="KW-0732">Signal</keyword>
<dbReference type="AlphaFoldDB" id="A0A9D4CQQ7"/>
<gene>
    <name evidence="2" type="ORF">DPMN_055881</name>
</gene>
<organism evidence="2 3">
    <name type="scientific">Dreissena polymorpha</name>
    <name type="common">Zebra mussel</name>
    <name type="synonym">Mytilus polymorpha</name>
    <dbReference type="NCBI Taxonomy" id="45954"/>
    <lineage>
        <taxon>Eukaryota</taxon>
        <taxon>Metazoa</taxon>
        <taxon>Spiralia</taxon>
        <taxon>Lophotrochozoa</taxon>
        <taxon>Mollusca</taxon>
        <taxon>Bivalvia</taxon>
        <taxon>Autobranchia</taxon>
        <taxon>Heteroconchia</taxon>
        <taxon>Euheterodonta</taxon>
        <taxon>Imparidentia</taxon>
        <taxon>Neoheterodontei</taxon>
        <taxon>Myida</taxon>
        <taxon>Dreissenoidea</taxon>
        <taxon>Dreissenidae</taxon>
        <taxon>Dreissena</taxon>
    </lineage>
</organism>
<accession>A0A9D4CQQ7</accession>
<evidence type="ECO:0000256" key="1">
    <source>
        <dbReference type="SAM" id="SignalP"/>
    </source>
</evidence>
<dbReference type="EMBL" id="JAIWYP010000012">
    <property type="protein sequence ID" value="KAH3729903.1"/>
    <property type="molecule type" value="Genomic_DNA"/>
</dbReference>
<evidence type="ECO:0008006" key="4">
    <source>
        <dbReference type="Google" id="ProtNLM"/>
    </source>
</evidence>
<reference evidence="2" key="2">
    <citation type="submission" date="2020-11" db="EMBL/GenBank/DDBJ databases">
        <authorList>
            <person name="McCartney M.A."/>
            <person name="Auch B."/>
            <person name="Kono T."/>
            <person name="Mallez S."/>
            <person name="Becker A."/>
            <person name="Gohl D.M."/>
            <person name="Silverstein K.A.T."/>
            <person name="Koren S."/>
            <person name="Bechman K.B."/>
            <person name="Herman A."/>
            <person name="Abrahante J.E."/>
            <person name="Garbe J."/>
        </authorList>
    </citation>
    <scope>NUCLEOTIDE SEQUENCE</scope>
    <source>
        <strain evidence="2">Duluth1</strain>
        <tissue evidence="2">Whole animal</tissue>
    </source>
</reference>
<feature type="chain" id="PRO_5039197021" description="Secreted protein" evidence="1">
    <location>
        <begin position="29"/>
        <end position="104"/>
    </location>
</feature>
<reference evidence="2" key="1">
    <citation type="journal article" date="2019" name="bioRxiv">
        <title>The Genome of the Zebra Mussel, Dreissena polymorpha: A Resource for Invasive Species Research.</title>
        <authorList>
            <person name="McCartney M.A."/>
            <person name="Auch B."/>
            <person name="Kono T."/>
            <person name="Mallez S."/>
            <person name="Zhang Y."/>
            <person name="Obille A."/>
            <person name="Becker A."/>
            <person name="Abrahante J.E."/>
            <person name="Garbe J."/>
            <person name="Badalamenti J.P."/>
            <person name="Herman A."/>
            <person name="Mangelson H."/>
            <person name="Liachko I."/>
            <person name="Sullivan S."/>
            <person name="Sone E.D."/>
            <person name="Koren S."/>
            <person name="Silverstein K.A.T."/>
            <person name="Beckman K.B."/>
            <person name="Gohl D.M."/>
        </authorList>
    </citation>
    <scope>NUCLEOTIDE SEQUENCE</scope>
    <source>
        <strain evidence="2">Duluth1</strain>
        <tissue evidence="2">Whole animal</tissue>
    </source>
</reference>
<protein>
    <recommendedName>
        <fullName evidence="4">Secreted protein</fullName>
    </recommendedName>
</protein>
<keyword evidence="3" id="KW-1185">Reference proteome</keyword>
<name>A0A9D4CQQ7_DREPO</name>
<sequence>MSNMGMNVLHLVLCCLAVTTFLSTSVNGCGRSKPSGECTDSEYDVGTCEQNDESDIREWALYGNTDRTMLTKTNKYQVFRVLRNDEDPDKLPKMKTLQGPCNRM</sequence>
<proteinExistence type="predicted"/>
<evidence type="ECO:0000313" key="3">
    <source>
        <dbReference type="Proteomes" id="UP000828390"/>
    </source>
</evidence>
<dbReference type="Proteomes" id="UP000828390">
    <property type="component" value="Unassembled WGS sequence"/>
</dbReference>
<comment type="caution">
    <text evidence="2">The sequence shown here is derived from an EMBL/GenBank/DDBJ whole genome shotgun (WGS) entry which is preliminary data.</text>
</comment>
<evidence type="ECO:0000313" key="2">
    <source>
        <dbReference type="EMBL" id="KAH3729903.1"/>
    </source>
</evidence>
<feature type="signal peptide" evidence="1">
    <location>
        <begin position="1"/>
        <end position="28"/>
    </location>
</feature>